<sequence length="75" mass="8232">MNSLGHSSFPPTALGRQEDVEATPGVKSLQTLKQRSLVELSFTGISLRKTITEFFGILTKLTGGAYRLLSLRDNH</sequence>
<evidence type="ECO:0000256" key="1">
    <source>
        <dbReference type="SAM" id="MobiDB-lite"/>
    </source>
</evidence>
<keyword evidence="3" id="KW-1185">Reference proteome</keyword>
<name>A0A8X7BJM0_TRICX</name>
<feature type="region of interest" description="Disordered" evidence="1">
    <location>
        <begin position="1"/>
        <end position="21"/>
    </location>
</feature>
<evidence type="ECO:0000313" key="2">
    <source>
        <dbReference type="EMBL" id="GFY33660.1"/>
    </source>
</evidence>
<evidence type="ECO:0000313" key="3">
    <source>
        <dbReference type="Proteomes" id="UP000887159"/>
    </source>
</evidence>
<proteinExistence type="predicted"/>
<accession>A0A8X7BJM0</accession>
<gene>
    <name evidence="2" type="ORF">TNCV_4593721</name>
</gene>
<dbReference type="EMBL" id="BMAU01021418">
    <property type="protein sequence ID" value="GFY33660.1"/>
    <property type="molecule type" value="Genomic_DNA"/>
</dbReference>
<organism evidence="2 3">
    <name type="scientific">Trichonephila clavipes</name>
    <name type="common">Golden silk orbweaver</name>
    <name type="synonym">Nephila clavipes</name>
    <dbReference type="NCBI Taxonomy" id="2585209"/>
    <lineage>
        <taxon>Eukaryota</taxon>
        <taxon>Metazoa</taxon>
        <taxon>Ecdysozoa</taxon>
        <taxon>Arthropoda</taxon>
        <taxon>Chelicerata</taxon>
        <taxon>Arachnida</taxon>
        <taxon>Araneae</taxon>
        <taxon>Araneomorphae</taxon>
        <taxon>Entelegynae</taxon>
        <taxon>Araneoidea</taxon>
        <taxon>Nephilidae</taxon>
        <taxon>Trichonephila</taxon>
    </lineage>
</organism>
<protein>
    <submittedName>
        <fullName evidence="2">Uncharacterized protein</fullName>
    </submittedName>
</protein>
<comment type="caution">
    <text evidence="2">The sequence shown here is derived from an EMBL/GenBank/DDBJ whole genome shotgun (WGS) entry which is preliminary data.</text>
</comment>
<dbReference type="Proteomes" id="UP000887159">
    <property type="component" value="Unassembled WGS sequence"/>
</dbReference>
<dbReference type="AlphaFoldDB" id="A0A8X7BJM0"/>
<reference evidence="2" key="1">
    <citation type="submission" date="2020-08" db="EMBL/GenBank/DDBJ databases">
        <title>Multicomponent nature underlies the extraordinary mechanical properties of spider dragline silk.</title>
        <authorList>
            <person name="Kono N."/>
            <person name="Nakamura H."/>
            <person name="Mori M."/>
            <person name="Yoshida Y."/>
            <person name="Ohtoshi R."/>
            <person name="Malay A.D."/>
            <person name="Moran D.A.P."/>
            <person name="Tomita M."/>
            <person name="Numata K."/>
            <person name="Arakawa K."/>
        </authorList>
    </citation>
    <scope>NUCLEOTIDE SEQUENCE</scope>
</reference>
<feature type="compositionally biased region" description="Polar residues" evidence="1">
    <location>
        <begin position="1"/>
        <end position="10"/>
    </location>
</feature>